<dbReference type="RefSeq" id="XP_073392688.1">
    <property type="nucleotide sequence ID" value="XM_073536587.1"/>
</dbReference>
<dbReference type="EnsemblPlants" id="Pp3c1_29970V3.3">
    <property type="protein sequence ID" value="PAC:32970154.CDS.1"/>
    <property type="gene ID" value="Pp3c1_29970"/>
</dbReference>
<organism evidence="7">
    <name type="scientific">Physcomitrium patens</name>
    <name type="common">Spreading-leaved earth moss</name>
    <name type="synonym">Physcomitrella patens</name>
    <dbReference type="NCBI Taxonomy" id="3218"/>
    <lineage>
        <taxon>Eukaryota</taxon>
        <taxon>Viridiplantae</taxon>
        <taxon>Streptophyta</taxon>
        <taxon>Embryophyta</taxon>
        <taxon>Bryophyta</taxon>
        <taxon>Bryophytina</taxon>
        <taxon>Bryopsida</taxon>
        <taxon>Funariidae</taxon>
        <taxon>Funariales</taxon>
        <taxon>Funariaceae</taxon>
        <taxon>Physcomitrium</taxon>
    </lineage>
</organism>
<evidence type="ECO:0000256" key="3">
    <source>
        <dbReference type="ARBA" id="ARBA00022968"/>
    </source>
</evidence>
<evidence type="ECO:0000256" key="5">
    <source>
        <dbReference type="SAM" id="Phobius"/>
    </source>
</evidence>
<reference evidence="7 9" key="1">
    <citation type="journal article" date="2008" name="Science">
        <title>The Physcomitrella genome reveals evolutionary insights into the conquest of land by plants.</title>
        <authorList>
            <person name="Rensing S."/>
            <person name="Lang D."/>
            <person name="Zimmer A."/>
            <person name="Terry A."/>
            <person name="Salamov A."/>
            <person name="Shapiro H."/>
            <person name="Nishiyama T."/>
            <person name="Perroud P.-F."/>
            <person name="Lindquist E."/>
            <person name="Kamisugi Y."/>
            <person name="Tanahashi T."/>
            <person name="Sakakibara K."/>
            <person name="Fujita T."/>
            <person name="Oishi K."/>
            <person name="Shin-I T."/>
            <person name="Kuroki Y."/>
            <person name="Toyoda A."/>
            <person name="Suzuki Y."/>
            <person name="Hashimoto A."/>
            <person name="Yamaguchi K."/>
            <person name="Sugano A."/>
            <person name="Kohara Y."/>
            <person name="Fujiyama A."/>
            <person name="Anterola A."/>
            <person name="Aoki S."/>
            <person name="Ashton N."/>
            <person name="Barbazuk W.B."/>
            <person name="Barker E."/>
            <person name="Bennetzen J."/>
            <person name="Bezanilla M."/>
            <person name="Blankenship R."/>
            <person name="Cho S.H."/>
            <person name="Dutcher S."/>
            <person name="Estelle M."/>
            <person name="Fawcett J.A."/>
            <person name="Gundlach H."/>
            <person name="Hanada K."/>
            <person name="Heyl A."/>
            <person name="Hicks K.A."/>
            <person name="Hugh J."/>
            <person name="Lohr M."/>
            <person name="Mayer K."/>
            <person name="Melkozernov A."/>
            <person name="Murata T."/>
            <person name="Nelson D."/>
            <person name="Pils B."/>
            <person name="Prigge M."/>
            <person name="Reiss B."/>
            <person name="Renner T."/>
            <person name="Rombauts S."/>
            <person name="Rushton P."/>
            <person name="Sanderfoot A."/>
            <person name="Schween G."/>
            <person name="Shiu S.-H."/>
            <person name="Stueber K."/>
            <person name="Theodoulou F.L."/>
            <person name="Tu H."/>
            <person name="Van de Peer Y."/>
            <person name="Verrier P.J."/>
            <person name="Waters E."/>
            <person name="Wood A."/>
            <person name="Yang L."/>
            <person name="Cove D."/>
            <person name="Cuming A."/>
            <person name="Hasebe M."/>
            <person name="Lucas S."/>
            <person name="Mishler D.B."/>
            <person name="Reski R."/>
            <person name="Grigoriev I."/>
            <person name="Quatrano R.S."/>
            <person name="Boore J.L."/>
        </authorList>
    </citation>
    <scope>NUCLEOTIDE SEQUENCE [LARGE SCALE GENOMIC DNA]</scope>
    <source>
        <strain evidence="8 9">cv. Gransden 2004</strain>
    </source>
</reference>
<dbReference type="GO" id="GO:0000139">
    <property type="term" value="C:Golgi membrane"/>
    <property type="evidence" value="ECO:0007669"/>
    <property type="project" value="UniProtKB-SubCell"/>
</dbReference>
<evidence type="ECO:0000256" key="1">
    <source>
        <dbReference type="ARBA" id="ARBA00004323"/>
    </source>
</evidence>
<dbReference type="GO" id="GO:0016757">
    <property type="term" value="F:glycosyltransferase activity"/>
    <property type="evidence" value="ECO:0007669"/>
    <property type="project" value="InterPro"/>
</dbReference>
<keyword evidence="3" id="KW-0735">Signal-anchor</keyword>
<dbReference type="Gramene" id="Pp3c1_29970V3.1">
    <property type="protein sequence ID" value="PAC:32970152.CDS.1"/>
    <property type="gene ID" value="Pp3c1_29970"/>
</dbReference>
<dbReference type="Pfam" id="PF03016">
    <property type="entry name" value="Exostosin_GT47"/>
    <property type="match status" value="1"/>
</dbReference>
<dbReference type="InterPro" id="IPR040911">
    <property type="entry name" value="Exostosin_GT47"/>
</dbReference>
<gene>
    <name evidence="8" type="primary">LOC112282150</name>
    <name evidence="7" type="ORF">PHYPA_001371</name>
</gene>
<comment type="subcellular location">
    <subcellularLocation>
        <location evidence="1">Golgi apparatus membrane</location>
        <topology evidence="1">Single-pass type II membrane protein</topology>
    </subcellularLocation>
</comment>
<dbReference type="Gramene" id="Pp3c1_29970V3.2">
    <property type="protein sequence ID" value="PAC:32970153.CDS.1"/>
    <property type="gene ID" value="Pp3c1_29970"/>
</dbReference>
<dbReference type="PaxDb" id="3218-PP1S171_119V6.3"/>
<accession>A0A2K1LA91</accession>
<comment type="similarity">
    <text evidence="2">Belongs to the glycosyltransferase 47 family.</text>
</comment>
<keyword evidence="5" id="KW-0472">Membrane</keyword>
<evidence type="ECO:0000256" key="4">
    <source>
        <dbReference type="ARBA" id="ARBA00023034"/>
    </source>
</evidence>
<dbReference type="RefSeq" id="XP_024375332.1">
    <property type="nucleotide sequence ID" value="XM_024519564.2"/>
</dbReference>
<dbReference type="InterPro" id="IPR004263">
    <property type="entry name" value="Exostosin"/>
</dbReference>
<feature type="domain" description="Exostosin GT47" evidence="6">
    <location>
        <begin position="128"/>
        <end position="413"/>
    </location>
</feature>
<evidence type="ECO:0000313" key="8">
    <source>
        <dbReference type="EnsemblPlants" id="PAC:32970152.CDS.1"/>
    </source>
</evidence>
<dbReference type="RefSeq" id="XP_024375250.1">
    <property type="nucleotide sequence ID" value="XM_024519482.2"/>
</dbReference>
<dbReference type="Proteomes" id="UP000006727">
    <property type="component" value="Chromosome 1"/>
</dbReference>
<name>A0A2K1LA91_PHYPA</name>
<dbReference type="AlphaFoldDB" id="A0A2K1LA91"/>
<dbReference type="PANTHER" id="PTHR11062:SF401">
    <property type="entry name" value="EXOSTOSIN GT47 DOMAIN-CONTAINING PROTEIN"/>
    <property type="match status" value="1"/>
</dbReference>
<feature type="transmembrane region" description="Helical" evidence="5">
    <location>
        <begin position="9"/>
        <end position="28"/>
    </location>
</feature>
<dbReference type="EnsemblPlants" id="Pp3c1_29970V3.2">
    <property type="protein sequence ID" value="PAC:32970153.CDS.1"/>
    <property type="gene ID" value="Pp3c1_29970"/>
</dbReference>
<dbReference type="EnsemblPlants" id="Pp3c1_29970V3.1">
    <property type="protein sequence ID" value="PAC:32970152.CDS.1"/>
    <property type="gene ID" value="Pp3c1_29970"/>
</dbReference>
<dbReference type="OrthoDB" id="1924787at2759"/>
<keyword evidence="4" id="KW-0333">Golgi apparatus</keyword>
<keyword evidence="5" id="KW-0812">Transmembrane</keyword>
<keyword evidence="5" id="KW-1133">Transmembrane helix</keyword>
<keyword evidence="9" id="KW-1185">Reference proteome</keyword>
<dbReference type="EnsemblPlants" id="Pp3c1_29970V3.4">
    <property type="protein sequence ID" value="PAC:32970155.CDS.1"/>
    <property type="gene ID" value="Pp3c1_29970"/>
</dbReference>
<dbReference type="RefSeq" id="XP_024375402.1">
    <property type="nucleotide sequence ID" value="XM_024519634.1"/>
</dbReference>
<dbReference type="RefSeq" id="XP_024375482.1">
    <property type="nucleotide sequence ID" value="XM_024519714.1"/>
</dbReference>
<protein>
    <recommendedName>
        <fullName evidence="6">Exostosin GT47 domain-containing protein</fullName>
    </recommendedName>
</protein>
<sequence length="473" mass="53659">MSSFPKQRVAIITFVYCFAVAIICGTWSPDGNFGRSSGFALELQPVLGEPEDGSSISSSYGALTVGARKLTEAKAETDPSEEKKVSSDSIFSLEITEDDHVVLDLRSTLPRLYHSPEFFAMNYNDMAKNLRIYLYPASQNYNFTQYEYGMNPSEMVSELGVETSSTTDTFFNLLVESKRFVTDDADGAHLYFLPISIDRVWAAVGPAKVGEHLRHYLQWLRNTYKLWDLSLGADHFYFSSHAYDPINHRNNLELTKNAIQVASSPLRRNQNFFPHKDISLPSYKSQHIAEVQNLVGASQRPKLVFVSSPPEDIDPIVASVIQKWTSDSDFHVESADQPSPPFEKLLSSRFCVSVSPQAMLNVVDSLRLGCVPVLIADSIIYDLPFQDVLNWKEFSVVLGVKESPNLKTLLSSISTDEYRKMQYLGHQASKHMEWNDPPKPWDAFHMTLHELWVRRHSIKYARRNEDSPSQPQR</sequence>
<evidence type="ECO:0000313" key="7">
    <source>
        <dbReference type="EMBL" id="PNR62946.1"/>
    </source>
</evidence>
<evidence type="ECO:0000313" key="9">
    <source>
        <dbReference type="Proteomes" id="UP000006727"/>
    </source>
</evidence>
<dbReference type="Gramene" id="Pp3c1_29970V3.3">
    <property type="protein sequence ID" value="PAC:32970154.CDS.1"/>
    <property type="gene ID" value="Pp3c1_29970"/>
</dbReference>
<reference evidence="8" key="3">
    <citation type="submission" date="2020-12" db="UniProtKB">
        <authorList>
            <consortium name="EnsemblPlants"/>
        </authorList>
    </citation>
    <scope>IDENTIFICATION</scope>
</reference>
<dbReference type="EMBL" id="ABEU02000001">
    <property type="protein sequence ID" value="PNR62946.1"/>
    <property type="molecule type" value="Genomic_DNA"/>
</dbReference>
<evidence type="ECO:0000256" key="2">
    <source>
        <dbReference type="ARBA" id="ARBA00010271"/>
    </source>
</evidence>
<proteinExistence type="inferred from homology"/>
<dbReference type="PANTHER" id="PTHR11062">
    <property type="entry name" value="EXOSTOSIN HEPARAN SULFATE GLYCOSYLTRANSFERASE -RELATED"/>
    <property type="match status" value="1"/>
</dbReference>
<evidence type="ECO:0000259" key="6">
    <source>
        <dbReference type="Pfam" id="PF03016"/>
    </source>
</evidence>
<reference evidence="7 9" key="2">
    <citation type="journal article" date="2018" name="Plant J.">
        <title>The Physcomitrella patens chromosome-scale assembly reveals moss genome structure and evolution.</title>
        <authorList>
            <person name="Lang D."/>
            <person name="Ullrich K.K."/>
            <person name="Murat F."/>
            <person name="Fuchs J."/>
            <person name="Jenkins J."/>
            <person name="Haas F.B."/>
            <person name="Piednoel M."/>
            <person name="Gundlach H."/>
            <person name="Van Bel M."/>
            <person name="Meyberg R."/>
            <person name="Vives C."/>
            <person name="Morata J."/>
            <person name="Symeonidi A."/>
            <person name="Hiss M."/>
            <person name="Muchero W."/>
            <person name="Kamisugi Y."/>
            <person name="Saleh O."/>
            <person name="Blanc G."/>
            <person name="Decker E.L."/>
            <person name="van Gessel N."/>
            <person name="Grimwood J."/>
            <person name="Hayes R.D."/>
            <person name="Graham S.W."/>
            <person name="Gunter L.E."/>
            <person name="McDaniel S.F."/>
            <person name="Hoernstein S.N.W."/>
            <person name="Larsson A."/>
            <person name="Li F.W."/>
            <person name="Perroud P.F."/>
            <person name="Phillips J."/>
            <person name="Ranjan P."/>
            <person name="Rokshar D.S."/>
            <person name="Rothfels C.J."/>
            <person name="Schneider L."/>
            <person name="Shu S."/>
            <person name="Stevenson D.W."/>
            <person name="Thummler F."/>
            <person name="Tillich M."/>
            <person name="Villarreal Aguilar J.C."/>
            <person name="Widiez T."/>
            <person name="Wong G.K."/>
            <person name="Wymore A."/>
            <person name="Zhang Y."/>
            <person name="Zimmer A.D."/>
            <person name="Quatrano R.S."/>
            <person name="Mayer K.F.X."/>
            <person name="Goodstein D."/>
            <person name="Casacuberta J.M."/>
            <person name="Vandepoele K."/>
            <person name="Reski R."/>
            <person name="Cuming A.C."/>
            <person name="Tuskan G.A."/>
            <person name="Maumus F."/>
            <person name="Salse J."/>
            <person name="Schmutz J."/>
            <person name="Rensing S.A."/>
        </authorList>
    </citation>
    <scope>NUCLEOTIDE SEQUENCE [LARGE SCALE GENOMIC DNA]</scope>
    <source>
        <strain evidence="8 9">cv. Gransden 2004</strain>
    </source>
</reference>
<dbReference type="GeneID" id="112282150"/>
<dbReference type="Gramene" id="Pp3c1_29970V3.4">
    <property type="protein sequence ID" value="PAC:32970155.CDS.1"/>
    <property type="gene ID" value="Pp3c1_29970"/>
</dbReference>